<dbReference type="EMBL" id="JBBYHR010000003">
    <property type="protein sequence ID" value="MEL1243872.1"/>
    <property type="molecule type" value="Genomic_DNA"/>
</dbReference>
<evidence type="ECO:0000313" key="2">
    <source>
        <dbReference type="EMBL" id="MEL1243872.1"/>
    </source>
</evidence>
<feature type="region of interest" description="Disordered" evidence="1">
    <location>
        <begin position="40"/>
        <end position="64"/>
    </location>
</feature>
<comment type="caution">
    <text evidence="2">The sequence shown here is derived from an EMBL/GenBank/DDBJ whole genome shotgun (WGS) entry which is preliminary data.</text>
</comment>
<dbReference type="Proteomes" id="UP001464555">
    <property type="component" value="Unassembled WGS sequence"/>
</dbReference>
<gene>
    <name evidence="2" type="ORF">AAEO56_06320</name>
</gene>
<organism evidence="2 3">
    <name type="scientific">Flavobacterium arundinis</name>
    <dbReference type="NCBI Taxonomy" id="3139143"/>
    <lineage>
        <taxon>Bacteria</taxon>
        <taxon>Pseudomonadati</taxon>
        <taxon>Bacteroidota</taxon>
        <taxon>Flavobacteriia</taxon>
        <taxon>Flavobacteriales</taxon>
        <taxon>Flavobacteriaceae</taxon>
        <taxon>Flavobacterium</taxon>
    </lineage>
</organism>
<evidence type="ECO:0000313" key="3">
    <source>
        <dbReference type="Proteomes" id="UP001464555"/>
    </source>
</evidence>
<accession>A0ABU9HUQ3</accession>
<dbReference type="RefSeq" id="WP_341696189.1">
    <property type="nucleotide sequence ID" value="NZ_JBBYHR010000003.1"/>
</dbReference>
<sequence length="188" mass="20426">METIIICLLVVAVALLIYVIVQGKKGNNSLLQKEKPMAGLPDIVGRPKGTPSYSSPSTNTQSKMESVIGATDNFVTRNEAAAQAAKISQEEPDKANAEPDWREEEEEMRNYGALGTENGFALGITFDELITVQAMLGRKELEPAEEKEAIAIVSKIDGTELLSLLESKIGETSRKIAMLLDKGFVDEI</sequence>
<protein>
    <submittedName>
        <fullName evidence="2">Conjugal transfer protein TraD</fullName>
    </submittedName>
</protein>
<feature type="region of interest" description="Disordered" evidence="1">
    <location>
        <begin position="80"/>
        <end position="100"/>
    </location>
</feature>
<name>A0ABU9HUQ3_9FLAO</name>
<keyword evidence="3" id="KW-1185">Reference proteome</keyword>
<proteinExistence type="predicted"/>
<evidence type="ECO:0000256" key="1">
    <source>
        <dbReference type="SAM" id="MobiDB-lite"/>
    </source>
</evidence>
<reference evidence="2 3" key="1">
    <citation type="submission" date="2024-04" db="EMBL/GenBank/DDBJ databases">
        <title>Flavobacterium sp. DGU11 16S ribosomal RNA gene Genome sequencing and assembly.</title>
        <authorList>
            <person name="Park S."/>
        </authorList>
    </citation>
    <scope>NUCLEOTIDE SEQUENCE [LARGE SCALE GENOMIC DNA]</scope>
    <source>
        <strain evidence="2 3">DGU11</strain>
    </source>
</reference>
<feature type="compositionally biased region" description="Basic and acidic residues" evidence="1">
    <location>
        <begin position="88"/>
        <end position="100"/>
    </location>
</feature>
<feature type="compositionally biased region" description="Polar residues" evidence="1">
    <location>
        <begin position="51"/>
        <end position="64"/>
    </location>
</feature>